<proteinExistence type="predicted"/>
<gene>
    <name evidence="1" type="ORF">MCOR_5918</name>
</gene>
<sequence>METTKVLKRKGSKELTFDYKPENGKAIQTHSRFGSNKKKFKDYLESESICIQELKYSSKVFPSVYFTQISLRQNQALKLLMNPLEHGLKKFKNTSSLLILIMDQPNVVIVRYGKQTEILPDLDFFQNGHYEELDEFDEGYIHIDEDLSNACTPYVVVFVVRTVLVKENVE</sequence>
<name>A0A6J8ABP5_MYTCO</name>
<dbReference type="AlphaFoldDB" id="A0A6J8ABP5"/>
<evidence type="ECO:0000313" key="2">
    <source>
        <dbReference type="Proteomes" id="UP000507470"/>
    </source>
</evidence>
<dbReference type="Proteomes" id="UP000507470">
    <property type="component" value="Unassembled WGS sequence"/>
</dbReference>
<accession>A0A6J8ABP5</accession>
<dbReference type="EMBL" id="CACVKT020001098">
    <property type="protein sequence ID" value="CAC5365109.1"/>
    <property type="molecule type" value="Genomic_DNA"/>
</dbReference>
<reference evidence="1 2" key="1">
    <citation type="submission" date="2020-06" db="EMBL/GenBank/DDBJ databases">
        <authorList>
            <person name="Li R."/>
            <person name="Bekaert M."/>
        </authorList>
    </citation>
    <scope>NUCLEOTIDE SEQUENCE [LARGE SCALE GENOMIC DNA]</scope>
    <source>
        <strain evidence="2">wild</strain>
    </source>
</reference>
<evidence type="ECO:0000313" key="1">
    <source>
        <dbReference type="EMBL" id="CAC5365109.1"/>
    </source>
</evidence>
<protein>
    <submittedName>
        <fullName evidence="1">Uncharacterized protein</fullName>
    </submittedName>
</protein>
<keyword evidence="2" id="KW-1185">Reference proteome</keyword>
<organism evidence="1 2">
    <name type="scientific">Mytilus coruscus</name>
    <name type="common">Sea mussel</name>
    <dbReference type="NCBI Taxonomy" id="42192"/>
    <lineage>
        <taxon>Eukaryota</taxon>
        <taxon>Metazoa</taxon>
        <taxon>Spiralia</taxon>
        <taxon>Lophotrochozoa</taxon>
        <taxon>Mollusca</taxon>
        <taxon>Bivalvia</taxon>
        <taxon>Autobranchia</taxon>
        <taxon>Pteriomorphia</taxon>
        <taxon>Mytilida</taxon>
        <taxon>Mytiloidea</taxon>
        <taxon>Mytilidae</taxon>
        <taxon>Mytilinae</taxon>
        <taxon>Mytilus</taxon>
    </lineage>
</organism>